<comment type="caution">
    <text evidence="1">The sequence shown here is derived from an EMBL/GenBank/DDBJ whole genome shotgun (WGS) entry which is preliminary data.</text>
</comment>
<name>A0A511QKH1_9VIBR</name>
<keyword evidence="2" id="KW-1185">Reference proteome</keyword>
<dbReference type="Proteomes" id="UP000321113">
    <property type="component" value="Unassembled WGS sequence"/>
</dbReference>
<reference evidence="1 2" key="1">
    <citation type="submission" date="2019-07" db="EMBL/GenBank/DDBJ databases">
        <title>Whole genome shotgun sequence of Vibrio superstes NBRC 103154.</title>
        <authorList>
            <person name="Hosoyama A."/>
            <person name="Uohara A."/>
            <person name="Ohji S."/>
            <person name="Ichikawa N."/>
        </authorList>
    </citation>
    <scope>NUCLEOTIDE SEQUENCE [LARGE SCALE GENOMIC DNA]</scope>
    <source>
        <strain evidence="1 2">NBRC 103154</strain>
    </source>
</reference>
<accession>A0A511QKH1</accession>
<dbReference type="EMBL" id="BJXK01000001">
    <property type="protein sequence ID" value="GEM77824.1"/>
    <property type="molecule type" value="Genomic_DNA"/>
</dbReference>
<proteinExistence type="predicted"/>
<gene>
    <name evidence="1" type="ORF">VSU01S_00690</name>
</gene>
<protein>
    <submittedName>
        <fullName evidence="1">Uncharacterized protein</fullName>
    </submittedName>
</protein>
<organism evidence="1 2">
    <name type="scientific">Vibrio superstes NBRC 103154</name>
    <dbReference type="NCBI Taxonomy" id="1219062"/>
    <lineage>
        <taxon>Bacteria</taxon>
        <taxon>Pseudomonadati</taxon>
        <taxon>Pseudomonadota</taxon>
        <taxon>Gammaproteobacteria</taxon>
        <taxon>Vibrionales</taxon>
        <taxon>Vibrionaceae</taxon>
        <taxon>Vibrio</taxon>
    </lineage>
</organism>
<sequence>MLSILVGCATQYSDNEKAYALYQKGVDSFESGQIYSAQDYFNDAKSYVSSDTYLKIGTKSEYSEMTCVKRCTFTRNVSGNHVEYNPNYYLNEIKNEIYEQEKRKELAGKMENAPKLKVLMRLDDTDGDRILNADEKGILTVLVTNTGKSDAEQLTLKAKSSLSSIAFADSTQVIPVLQVGESKRLSYQVTNSLLSQSRKATIALYAEEKDGILEGDIKSSLSIRTSKYRTPKLTLKQKPSSKTVVAGDSTWQVFQLCNASSYPALNLRLSLTKLDVESVYSNIEQRDIHVIPAKECREVVAHFKPEVSLKQGYRLRTALVVNDNKTEVAHLRLGTRVDYSAMSDVEFIQVK</sequence>
<dbReference type="AlphaFoldDB" id="A0A511QKH1"/>
<evidence type="ECO:0000313" key="2">
    <source>
        <dbReference type="Proteomes" id="UP000321113"/>
    </source>
</evidence>
<evidence type="ECO:0000313" key="1">
    <source>
        <dbReference type="EMBL" id="GEM77824.1"/>
    </source>
</evidence>